<keyword evidence="7" id="KW-0812">Transmembrane</keyword>
<keyword evidence="7" id="KW-1133">Transmembrane helix</keyword>
<keyword evidence="9" id="KW-1185">Reference proteome</keyword>
<proteinExistence type="inferred from homology"/>
<sequence length="89" mass="8631">GSPSNQRNTGSLHCCDSAVAPNDPTASLLLGLLGVVVGSVTGLVGLTCSPITIIGGATSSCSTQPVCCTGNNFNGGLLVLGCSPVNLSL</sequence>
<comment type="subcellular location">
    <subcellularLocation>
        <location evidence="1 6">Secreted</location>
        <location evidence="1 6">Cell wall</location>
    </subcellularLocation>
</comment>
<dbReference type="Proteomes" id="UP000053424">
    <property type="component" value="Unassembled WGS sequence"/>
</dbReference>
<feature type="non-terminal residue" evidence="8">
    <location>
        <position position="1"/>
    </location>
</feature>
<dbReference type="CDD" id="cd23507">
    <property type="entry name" value="hydrophobin_I"/>
    <property type="match status" value="1"/>
</dbReference>
<reference evidence="9" key="2">
    <citation type="submission" date="2015-01" db="EMBL/GenBank/DDBJ databases">
        <title>Evolutionary Origins and Diversification of the Mycorrhizal Mutualists.</title>
        <authorList>
            <consortium name="DOE Joint Genome Institute"/>
            <consortium name="Mycorrhizal Genomics Consortium"/>
            <person name="Kohler A."/>
            <person name="Kuo A."/>
            <person name="Nagy L.G."/>
            <person name="Floudas D."/>
            <person name="Copeland A."/>
            <person name="Barry K.W."/>
            <person name="Cichocki N."/>
            <person name="Veneault-Fourrey C."/>
            <person name="LaButti K."/>
            <person name="Lindquist E.A."/>
            <person name="Lipzen A."/>
            <person name="Lundell T."/>
            <person name="Morin E."/>
            <person name="Murat C."/>
            <person name="Riley R."/>
            <person name="Ohm R."/>
            <person name="Sun H."/>
            <person name="Tunlid A."/>
            <person name="Henrissat B."/>
            <person name="Grigoriev I.V."/>
            <person name="Hibbett D.S."/>
            <person name="Martin F."/>
        </authorList>
    </citation>
    <scope>NUCLEOTIDE SEQUENCE [LARGE SCALE GENOMIC DNA]</scope>
    <source>
        <strain evidence="9">h7</strain>
    </source>
</reference>
<evidence type="ECO:0000256" key="1">
    <source>
        <dbReference type="ARBA" id="ARBA00004191"/>
    </source>
</evidence>
<dbReference type="InterPro" id="IPR001338">
    <property type="entry name" value="Class_I_Hydrophobin"/>
</dbReference>
<feature type="transmembrane region" description="Helical" evidence="7">
    <location>
        <begin position="26"/>
        <end position="46"/>
    </location>
</feature>
<dbReference type="AlphaFoldDB" id="A0A0C3BS31"/>
<organism evidence="8 9">
    <name type="scientific">Hebeloma cylindrosporum</name>
    <dbReference type="NCBI Taxonomy" id="76867"/>
    <lineage>
        <taxon>Eukaryota</taxon>
        <taxon>Fungi</taxon>
        <taxon>Dikarya</taxon>
        <taxon>Basidiomycota</taxon>
        <taxon>Agaricomycotina</taxon>
        <taxon>Agaricomycetes</taxon>
        <taxon>Agaricomycetidae</taxon>
        <taxon>Agaricales</taxon>
        <taxon>Agaricineae</taxon>
        <taxon>Hymenogastraceae</taxon>
        <taxon>Hebeloma</taxon>
    </lineage>
</organism>
<evidence type="ECO:0000256" key="4">
    <source>
        <dbReference type="ARBA" id="ARBA00022525"/>
    </source>
</evidence>
<dbReference type="EMBL" id="KN831785">
    <property type="protein sequence ID" value="KIM39515.1"/>
    <property type="molecule type" value="Genomic_DNA"/>
</dbReference>
<evidence type="ECO:0000313" key="9">
    <source>
        <dbReference type="Proteomes" id="UP000053424"/>
    </source>
</evidence>
<dbReference type="GO" id="GO:0009277">
    <property type="term" value="C:fungal-type cell wall"/>
    <property type="evidence" value="ECO:0007669"/>
    <property type="project" value="InterPro"/>
</dbReference>
<dbReference type="Pfam" id="PF01185">
    <property type="entry name" value="Hydrophobin"/>
    <property type="match status" value="1"/>
</dbReference>
<keyword evidence="7" id="KW-0472">Membrane</keyword>
<name>A0A0C3BS31_HEBCY</name>
<dbReference type="HOGENOM" id="CLU_105134_2_0_1"/>
<keyword evidence="4 6" id="KW-0964">Secreted</keyword>
<keyword evidence="5 6" id="KW-1015">Disulfide bond</keyword>
<evidence type="ECO:0000256" key="6">
    <source>
        <dbReference type="RuleBase" id="RU365009"/>
    </source>
</evidence>
<evidence type="ECO:0000256" key="5">
    <source>
        <dbReference type="ARBA" id="ARBA00023157"/>
    </source>
</evidence>
<protein>
    <recommendedName>
        <fullName evidence="6">Hydrophobin</fullName>
    </recommendedName>
</protein>
<evidence type="ECO:0000256" key="2">
    <source>
        <dbReference type="ARBA" id="ARBA00010446"/>
    </source>
</evidence>
<evidence type="ECO:0000313" key="8">
    <source>
        <dbReference type="EMBL" id="KIM39515.1"/>
    </source>
</evidence>
<reference evidence="8 9" key="1">
    <citation type="submission" date="2014-04" db="EMBL/GenBank/DDBJ databases">
        <authorList>
            <consortium name="DOE Joint Genome Institute"/>
            <person name="Kuo A."/>
            <person name="Gay G."/>
            <person name="Dore J."/>
            <person name="Kohler A."/>
            <person name="Nagy L.G."/>
            <person name="Floudas D."/>
            <person name="Copeland A."/>
            <person name="Barry K.W."/>
            <person name="Cichocki N."/>
            <person name="Veneault-Fourrey C."/>
            <person name="LaButti K."/>
            <person name="Lindquist E.A."/>
            <person name="Lipzen A."/>
            <person name="Lundell T."/>
            <person name="Morin E."/>
            <person name="Murat C."/>
            <person name="Sun H."/>
            <person name="Tunlid A."/>
            <person name="Henrissat B."/>
            <person name="Grigoriev I.V."/>
            <person name="Hibbett D.S."/>
            <person name="Martin F."/>
            <person name="Nordberg H.P."/>
            <person name="Cantor M.N."/>
            <person name="Hua S.X."/>
        </authorList>
    </citation>
    <scope>NUCLEOTIDE SEQUENCE [LARGE SCALE GENOMIC DNA]</scope>
    <source>
        <strain evidence="9">h7</strain>
    </source>
</reference>
<dbReference type="SMART" id="SM00075">
    <property type="entry name" value="HYDRO"/>
    <property type="match status" value="1"/>
</dbReference>
<dbReference type="STRING" id="686832.A0A0C3BS31"/>
<gene>
    <name evidence="8" type="ORF">M413DRAFT_48467</name>
</gene>
<dbReference type="GO" id="GO:0005199">
    <property type="term" value="F:structural constituent of cell wall"/>
    <property type="evidence" value="ECO:0007669"/>
    <property type="project" value="InterPro"/>
</dbReference>
<evidence type="ECO:0000256" key="7">
    <source>
        <dbReference type="SAM" id="Phobius"/>
    </source>
</evidence>
<comment type="similarity">
    <text evidence="2 6">Belongs to the fungal hydrophobin family.</text>
</comment>
<evidence type="ECO:0000256" key="3">
    <source>
        <dbReference type="ARBA" id="ARBA00022512"/>
    </source>
</evidence>
<keyword evidence="3 6" id="KW-0134">Cell wall</keyword>
<feature type="non-terminal residue" evidence="8">
    <location>
        <position position="89"/>
    </location>
</feature>
<accession>A0A0C3BS31</accession>
<keyword evidence="6" id="KW-0732">Signal</keyword>